<evidence type="ECO:0000256" key="10">
    <source>
        <dbReference type="ARBA" id="ARBA00032370"/>
    </source>
</evidence>
<dbReference type="GO" id="GO:0008955">
    <property type="term" value="F:peptidoglycan glycosyltransferase activity"/>
    <property type="evidence" value="ECO:0007669"/>
    <property type="project" value="UniProtKB-EC"/>
</dbReference>
<feature type="transmembrane region" description="Helical" evidence="18">
    <location>
        <begin position="38"/>
        <end position="62"/>
    </location>
</feature>
<evidence type="ECO:0000256" key="8">
    <source>
        <dbReference type="ARBA" id="ARBA00022989"/>
    </source>
</evidence>
<comment type="pathway">
    <text evidence="2">Cell wall biogenesis; peptidoglycan biosynthesis.</text>
</comment>
<gene>
    <name evidence="19" type="ORF">CYJ19_10355</name>
</gene>
<dbReference type="STRING" id="33007.HMPREF3198_01899"/>
<proteinExistence type="inferred from homology"/>
<feature type="transmembrane region" description="Helical" evidence="18">
    <location>
        <begin position="74"/>
        <end position="95"/>
    </location>
</feature>
<evidence type="ECO:0000256" key="6">
    <source>
        <dbReference type="ARBA" id="ARBA00022960"/>
    </source>
</evidence>
<keyword evidence="6" id="KW-0133">Cell shape</keyword>
<dbReference type="GO" id="GO:0005886">
    <property type="term" value="C:plasma membrane"/>
    <property type="evidence" value="ECO:0007669"/>
    <property type="project" value="TreeGrafter"/>
</dbReference>
<comment type="catalytic activity">
    <reaction evidence="16">
        <text>[GlcNAc-(1-&gt;4)-Mur2Ac(oyl-L-Ala-gamma-D-Glu-L-Lys-D-Ala-D-Ala)](n)-di-trans,octa-cis-undecaprenyl diphosphate + beta-D-GlcNAc-(1-&gt;4)-Mur2Ac(oyl-L-Ala-gamma-D-Glu-L-Lys-D-Ala-D-Ala)-di-trans,octa-cis-undecaprenyl diphosphate = [GlcNAc-(1-&gt;4)-Mur2Ac(oyl-L-Ala-gamma-D-Glu-L-Lys-D-Ala-D-Ala)](n+1)-di-trans,octa-cis-undecaprenyl diphosphate + di-trans,octa-cis-undecaprenyl diphosphate + H(+)</text>
        <dbReference type="Rhea" id="RHEA:23708"/>
        <dbReference type="Rhea" id="RHEA-COMP:9602"/>
        <dbReference type="Rhea" id="RHEA-COMP:9603"/>
        <dbReference type="ChEBI" id="CHEBI:15378"/>
        <dbReference type="ChEBI" id="CHEBI:58405"/>
        <dbReference type="ChEBI" id="CHEBI:60033"/>
        <dbReference type="ChEBI" id="CHEBI:78435"/>
        <dbReference type="EC" id="2.4.99.28"/>
    </reaction>
</comment>
<comment type="similarity">
    <text evidence="12">Belongs to the SEDS family. FtsW subfamily.</text>
</comment>
<dbReference type="GO" id="GO:0008360">
    <property type="term" value="P:regulation of cell shape"/>
    <property type="evidence" value="ECO:0007669"/>
    <property type="project" value="UniProtKB-KW"/>
</dbReference>
<evidence type="ECO:0000256" key="13">
    <source>
        <dbReference type="ARBA" id="ARBA00041185"/>
    </source>
</evidence>
<evidence type="ECO:0000256" key="18">
    <source>
        <dbReference type="SAM" id="Phobius"/>
    </source>
</evidence>
<dbReference type="EC" id="2.4.99.28" evidence="15"/>
<protein>
    <recommendedName>
        <fullName evidence="13">Probable peptidoglycan glycosyltransferase FtsW</fullName>
        <ecNumber evidence="15">2.4.99.28</ecNumber>
    </recommendedName>
    <alternativeName>
        <fullName evidence="14">Cell division protein FtsW</fullName>
    </alternativeName>
    <alternativeName>
        <fullName evidence="11">Cell wall polymerase</fullName>
    </alternativeName>
    <alternativeName>
        <fullName evidence="10">Peptidoglycan polymerase</fullName>
    </alternativeName>
</protein>
<feature type="transmembrane region" description="Helical" evidence="18">
    <location>
        <begin position="220"/>
        <end position="239"/>
    </location>
</feature>
<dbReference type="RefSeq" id="WP_051141889.1">
    <property type="nucleotide sequence ID" value="NZ_JASOXK010000004.1"/>
</dbReference>
<dbReference type="GO" id="GO:0015648">
    <property type="term" value="F:lipid-linked peptidoglycan transporter activity"/>
    <property type="evidence" value="ECO:0007669"/>
    <property type="project" value="TreeGrafter"/>
</dbReference>
<evidence type="ECO:0000256" key="3">
    <source>
        <dbReference type="ARBA" id="ARBA00022676"/>
    </source>
</evidence>
<evidence type="ECO:0000256" key="11">
    <source>
        <dbReference type="ARBA" id="ARBA00033270"/>
    </source>
</evidence>
<evidence type="ECO:0000256" key="2">
    <source>
        <dbReference type="ARBA" id="ARBA00004752"/>
    </source>
</evidence>
<dbReference type="GeneID" id="35867255"/>
<feature type="transmembrane region" description="Helical" evidence="18">
    <location>
        <begin position="347"/>
        <end position="366"/>
    </location>
</feature>
<dbReference type="InterPro" id="IPR001182">
    <property type="entry name" value="FtsW/RodA"/>
</dbReference>
<reference evidence="19 20" key="1">
    <citation type="submission" date="2017-12" db="EMBL/GenBank/DDBJ databases">
        <title>Phylogenetic diversity of female urinary microbiome.</title>
        <authorList>
            <person name="Thomas-White K."/>
            <person name="Wolfe A.J."/>
        </authorList>
    </citation>
    <scope>NUCLEOTIDE SEQUENCE [LARGE SCALE GENOMIC DNA]</scope>
    <source>
        <strain evidence="19 20">UMB0402</strain>
    </source>
</reference>
<dbReference type="PROSITE" id="PS00428">
    <property type="entry name" value="FTSW_RODA_SPOVE"/>
    <property type="match status" value="1"/>
</dbReference>
<dbReference type="GO" id="GO:0032153">
    <property type="term" value="C:cell division site"/>
    <property type="evidence" value="ECO:0007669"/>
    <property type="project" value="TreeGrafter"/>
</dbReference>
<evidence type="ECO:0000256" key="12">
    <source>
        <dbReference type="ARBA" id="ARBA00038053"/>
    </source>
</evidence>
<evidence type="ECO:0000256" key="9">
    <source>
        <dbReference type="ARBA" id="ARBA00023136"/>
    </source>
</evidence>
<keyword evidence="7" id="KW-0573">Peptidoglycan synthesis</keyword>
<comment type="subcellular location">
    <subcellularLocation>
        <location evidence="1">Membrane</location>
        <topology evidence="1">Multi-pass membrane protein</topology>
    </subcellularLocation>
</comment>
<evidence type="ECO:0000313" key="19">
    <source>
        <dbReference type="EMBL" id="PKY71611.1"/>
    </source>
</evidence>
<keyword evidence="4" id="KW-0808">Transferase</keyword>
<evidence type="ECO:0000313" key="20">
    <source>
        <dbReference type="Proteomes" id="UP000235122"/>
    </source>
</evidence>
<dbReference type="PANTHER" id="PTHR30474:SF2">
    <property type="entry name" value="PEPTIDOGLYCAN GLYCOSYLTRANSFERASE FTSW-RELATED"/>
    <property type="match status" value="1"/>
</dbReference>
<comment type="caution">
    <text evidence="19">The sequence shown here is derived from an EMBL/GenBank/DDBJ whole genome shotgun (WGS) entry which is preliminary data.</text>
</comment>
<keyword evidence="8 18" id="KW-1133">Transmembrane helix</keyword>
<dbReference type="AlphaFoldDB" id="A0A2I1IKG0"/>
<feature type="transmembrane region" description="Helical" evidence="18">
    <location>
        <begin position="107"/>
        <end position="125"/>
    </location>
</feature>
<dbReference type="Pfam" id="PF01098">
    <property type="entry name" value="FTSW_RODA_SPOVE"/>
    <property type="match status" value="1"/>
</dbReference>
<dbReference type="PANTHER" id="PTHR30474">
    <property type="entry name" value="CELL CYCLE PROTEIN"/>
    <property type="match status" value="1"/>
</dbReference>
<evidence type="ECO:0000256" key="15">
    <source>
        <dbReference type="ARBA" id="ARBA00044770"/>
    </source>
</evidence>
<feature type="transmembrane region" description="Helical" evidence="18">
    <location>
        <begin position="187"/>
        <end position="213"/>
    </location>
</feature>
<name>A0A2I1IKG0_9ACTO</name>
<keyword evidence="3" id="KW-0328">Glycosyltransferase</keyword>
<feature type="transmembrane region" description="Helical" evidence="18">
    <location>
        <begin position="306"/>
        <end position="326"/>
    </location>
</feature>
<evidence type="ECO:0000256" key="16">
    <source>
        <dbReference type="ARBA" id="ARBA00049902"/>
    </source>
</evidence>
<sequence length="426" mass="45198">MAKRLRLKLPRIKVVSDDDTILATRSVIQEQMRTNPVLTFYMILVSTLLLTGVGLVMVFSASSIGDLARQDNPFVSFIKPFSYAIMGLLLMWLATKARPQLYFNPKVSAAALVGAIAFQTLVLPFGQNIGGNQNWIAIPGIGTVQPSEFLKVALIVHLSALLGHRIVDLTDWSSIARYLAWPTVGSLGAIMLGGDFGTTVVVAGIIAAVVFIGGLPGSKLAALLVAGVFGAALAAMSSSSRRARIRAFFPGAPKDEQGIDLQPLRAKYGLGTGGLTGVGPGASRQKWNYLPQAESDFIFAILGEEFGLVGTLSVIILYVILGWSLYRLARRARSNSIRIAASSTMAWIGLQALVNIWVVVGLIPVLGVPLPFISAGGSALVACLIAMGIMLSCARAEPGANKVLTAREASIKRTIAVVGSRRKAKK</sequence>
<comment type="function">
    <text evidence="17">Peptidoglycan polymerase that is essential for cell division.</text>
</comment>
<dbReference type="GO" id="GO:0051301">
    <property type="term" value="P:cell division"/>
    <property type="evidence" value="ECO:0007669"/>
    <property type="project" value="InterPro"/>
</dbReference>
<evidence type="ECO:0000256" key="17">
    <source>
        <dbReference type="ARBA" id="ARBA00049966"/>
    </source>
</evidence>
<evidence type="ECO:0000256" key="7">
    <source>
        <dbReference type="ARBA" id="ARBA00022984"/>
    </source>
</evidence>
<feature type="transmembrane region" description="Helical" evidence="18">
    <location>
        <begin position="372"/>
        <end position="394"/>
    </location>
</feature>
<keyword evidence="5 18" id="KW-0812">Transmembrane</keyword>
<dbReference type="Proteomes" id="UP000235122">
    <property type="component" value="Unassembled WGS sequence"/>
</dbReference>
<keyword evidence="9 18" id="KW-0472">Membrane</keyword>
<evidence type="ECO:0000256" key="14">
    <source>
        <dbReference type="ARBA" id="ARBA00041418"/>
    </source>
</evidence>
<accession>A0A2I1IKG0</accession>
<evidence type="ECO:0000256" key="1">
    <source>
        <dbReference type="ARBA" id="ARBA00004141"/>
    </source>
</evidence>
<evidence type="ECO:0000256" key="4">
    <source>
        <dbReference type="ARBA" id="ARBA00022679"/>
    </source>
</evidence>
<dbReference type="EMBL" id="PKKO01000006">
    <property type="protein sequence ID" value="PKY71611.1"/>
    <property type="molecule type" value="Genomic_DNA"/>
</dbReference>
<evidence type="ECO:0000256" key="5">
    <source>
        <dbReference type="ARBA" id="ARBA00022692"/>
    </source>
</evidence>
<organism evidence="19 20">
    <name type="scientific">Winkia neuii</name>
    <dbReference type="NCBI Taxonomy" id="33007"/>
    <lineage>
        <taxon>Bacteria</taxon>
        <taxon>Bacillati</taxon>
        <taxon>Actinomycetota</taxon>
        <taxon>Actinomycetes</taxon>
        <taxon>Actinomycetales</taxon>
        <taxon>Actinomycetaceae</taxon>
        <taxon>Winkia</taxon>
    </lineage>
</organism>
<keyword evidence="20" id="KW-1185">Reference proteome</keyword>
<dbReference type="InterPro" id="IPR018365">
    <property type="entry name" value="Cell_cycle_FtsW-rel_CS"/>
</dbReference>
<dbReference type="GO" id="GO:0009252">
    <property type="term" value="P:peptidoglycan biosynthetic process"/>
    <property type="evidence" value="ECO:0007669"/>
    <property type="project" value="UniProtKB-KW"/>
</dbReference>